<dbReference type="InterPro" id="IPR003594">
    <property type="entry name" value="HATPase_dom"/>
</dbReference>
<evidence type="ECO:0000313" key="14">
    <source>
        <dbReference type="EMBL" id="MER2494270.1"/>
    </source>
</evidence>
<keyword evidence="15" id="KW-1185">Reference proteome</keyword>
<comment type="caution">
    <text evidence="14">The sequence shown here is derived from an EMBL/GenBank/DDBJ whole genome shotgun (WGS) entry which is preliminary data.</text>
</comment>
<dbReference type="Pfam" id="PF08447">
    <property type="entry name" value="PAS_3"/>
    <property type="match status" value="1"/>
</dbReference>
<dbReference type="PANTHER" id="PTHR43065">
    <property type="entry name" value="SENSOR HISTIDINE KINASE"/>
    <property type="match status" value="1"/>
</dbReference>
<dbReference type="PROSITE" id="PS50113">
    <property type="entry name" value="PAC"/>
    <property type="match status" value="1"/>
</dbReference>
<dbReference type="InterPro" id="IPR000014">
    <property type="entry name" value="PAS"/>
</dbReference>
<dbReference type="InterPro" id="IPR036890">
    <property type="entry name" value="HATPase_C_sf"/>
</dbReference>
<dbReference type="PANTHER" id="PTHR43065:SF46">
    <property type="entry name" value="C4-DICARBOXYLATE TRANSPORT SENSOR PROTEIN DCTB"/>
    <property type="match status" value="1"/>
</dbReference>
<proteinExistence type="predicted"/>
<dbReference type="PROSITE" id="PS50112">
    <property type="entry name" value="PAS"/>
    <property type="match status" value="1"/>
</dbReference>
<dbReference type="Gene3D" id="3.30.450.20">
    <property type="entry name" value="PAS domain"/>
    <property type="match status" value="2"/>
</dbReference>
<name>A0ABV1RNJ5_9ALTE</name>
<gene>
    <name evidence="14" type="ORF">ABS311_20550</name>
</gene>
<dbReference type="PRINTS" id="PR00344">
    <property type="entry name" value="BCTRLSENSOR"/>
</dbReference>
<evidence type="ECO:0000256" key="5">
    <source>
        <dbReference type="ARBA" id="ARBA00022741"/>
    </source>
</evidence>
<keyword evidence="8" id="KW-0902">Two-component regulatory system</keyword>
<evidence type="ECO:0000256" key="6">
    <source>
        <dbReference type="ARBA" id="ARBA00022777"/>
    </source>
</evidence>
<dbReference type="NCBIfam" id="TIGR00229">
    <property type="entry name" value="sensory_box"/>
    <property type="match status" value="1"/>
</dbReference>
<feature type="domain" description="Histidine kinase" evidence="10">
    <location>
        <begin position="283"/>
        <end position="505"/>
    </location>
</feature>
<dbReference type="InterPro" id="IPR036097">
    <property type="entry name" value="HisK_dim/P_sf"/>
</dbReference>
<evidence type="ECO:0000256" key="9">
    <source>
        <dbReference type="PROSITE-ProRule" id="PRU00169"/>
    </source>
</evidence>
<dbReference type="Pfam" id="PF13426">
    <property type="entry name" value="PAS_9"/>
    <property type="match status" value="1"/>
</dbReference>
<dbReference type="CDD" id="cd00130">
    <property type="entry name" value="PAS"/>
    <property type="match status" value="1"/>
</dbReference>
<dbReference type="Pfam" id="PF00072">
    <property type="entry name" value="Response_reg"/>
    <property type="match status" value="1"/>
</dbReference>
<evidence type="ECO:0000259" key="10">
    <source>
        <dbReference type="PROSITE" id="PS50109"/>
    </source>
</evidence>
<dbReference type="PROSITE" id="PS50109">
    <property type="entry name" value="HIS_KIN"/>
    <property type="match status" value="1"/>
</dbReference>
<sequence length="646" mass="73005">MEKRYKNMARMTEHHQALLQQEIEYAYYRKNMTLEQSDWSDGMYCIYGVNQEIENPTFAAELKKVHPDDRSLLIDAYKNALSGHQFDIHYRIIKNDKELKVRNLATCVQESDGFCLYGCVIVEKVSAQNRVEKTAQAQQDAVTAVVENLSEPIIGINKKGAIKFFNRAAEKCFGYKRQQILNKNISLLMPDELAHHHNEFIARYLETGHTYVVNNERELTAVRKNGESFVMRLSVSVMPGIAQANEDEIAFVGLIQDLTHHKVAESLMHKTTRLDVLSHLSGGIAHDVNNILNIISGHLEILQMQKVDDSAVLKRVTAALKGVERGRQLSNRLSRLSRVDEQDAEPCNLSLLIKDNEDLLSEIFDKSIDLSVDLQSDLRWIEIDPNHFIDTLINLCINANDAMPDGGQLIIRACNQFLDADAVYATGLMPGEHVELTIKDSGIGITPEIQQRIFEPFYTTKGKDKGTGLGLSLAYNFIKDSRGHISVESEVGQGSCFTIYFPAIEEFSHPRNYNSTKVVDMDFEQSLRGKKILVVDDEQPILQLLSEFLKIYGLEVETANSGDQGLDLVKQEEFDLILSDLVMPGRLDGAQFAGEVLKSRPQSSIIFMSGYTDNRLSDNSELANIPIIHKPFRKKELLTQMQKMLH</sequence>
<evidence type="ECO:0000259" key="12">
    <source>
        <dbReference type="PROSITE" id="PS50112"/>
    </source>
</evidence>
<keyword evidence="7" id="KW-0067">ATP-binding</keyword>
<reference evidence="14 15" key="1">
    <citation type="submission" date="2024-06" db="EMBL/GenBank/DDBJ databases">
        <authorList>
            <person name="Chen R.Y."/>
        </authorList>
    </citation>
    <scope>NUCLEOTIDE SEQUENCE [LARGE SCALE GENOMIC DNA]</scope>
    <source>
        <strain evidence="14 15">D2</strain>
    </source>
</reference>
<dbReference type="SUPFAM" id="SSF55785">
    <property type="entry name" value="PYP-like sensor domain (PAS domain)"/>
    <property type="match status" value="1"/>
</dbReference>
<dbReference type="Pfam" id="PF02518">
    <property type="entry name" value="HATPase_c"/>
    <property type="match status" value="1"/>
</dbReference>
<dbReference type="Proteomes" id="UP001467690">
    <property type="component" value="Unassembled WGS sequence"/>
</dbReference>
<dbReference type="SUPFAM" id="SSF55874">
    <property type="entry name" value="ATPase domain of HSP90 chaperone/DNA topoisomerase II/histidine kinase"/>
    <property type="match status" value="1"/>
</dbReference>
<dbReference type="InterPro" id="IPR013655">
    <property type="entry name" value="PAS_fold_3"/>
</dbReference>
<dbReference type="SMART" id="SM00387">
    <property type="entry name" value="HATPase_c"/>
    <property type="match status" value="1"/>
</dbReference>
<dbReference type="InterPro" id="IPR035965">
    <property type="entry name" value="PAS-like_dom_sf"/>
</dbReference>
<protein>
    <recommendedName>
        <fullName evidence="2">histidine kinase</fullName>
        <ecNumber evidence="2">2.7.13.3</ecNumber>
    </recommendedName>
</protein>
<evidence type="ECO:0000313" key="15">
    <source>
        <dbReference type="Proteomes" id="UP001467690"/>
    </source>
</evidence>
<dbReference type="InterPro" id="IPR000700">
    <property type="entry name" value="PAS-assoc_C"/>
</dbReference>
<dbReference type="SUPFAM" id="SSF47384">
    <property type="entry name" value="Homodimeric domain of signal transducing histidine kinase"/>
    <property type="match status" value="1"/>
</dbReference>
<keyword evidence="5" id="KW-0547">Nucleotide-binding</keyword>
<dbReference type="SMART" id="SM00091">
    <property type="entry name" value="PAS"/>
    <property type="match status" value="1"/>
</dbReference>
<dbReference type="SUPFAM" id="SSF52172">
    <property type="entry name" value="CheY-like"/>
    <property type="match status" value="1"/>
</dbReference>
<evidence type="ECO:0000259" key="11">
    <source>
        <dbReference type="PROSITE" id="PS50110"/>
    </source>
</evidence>
<dbReference type="InterPro" id="IPR001789">
    <property type="entry name" value="Sig_transdc_resp-reg_receiver"/>
</dbReference>
<evidence type="ECO:0000256" key="7">
    <source>
        <dbReference type="ARBA" id="ARBA00022840"/>
    </source>
</evidence>
<evidence type="ECO:0000256" key="8">
    <source>
        <dbReference type="ARBA" id="ARBA00023012"/>
    </source>
</evidence>
<dbReference type="SMART" id="SM00448">
    <property type="entry name" value="REC"/>
    <property type="match status" value="1"/>
</dbReference>
<dbReference type="SMART" id="SM00388">
    <property type="entry name" value="HisKA"/>
    <property type="match status" value="1"/>
</dbReference>
<feature type="domain" description="Response regulatory" evidence="11">
    <location>
        <begin position="531"/>
        <end position="645"/>
    </location>
</feature>
<evidence type="ECO:0000256" key="1">
    <source>
        <dbReference type="ARBA" id="ARBA00000085"/>
    </source>
</evidence>
<feature type="modified residue" description="4-aspartylphosphate" evidence="9">
    <location>
        <position position="580"/>
    </location>
</feature>
<evidence type="ECO:0000259" key="13">
    <source>
        <dbReference type="PROSITE" id="PS50113"/>
    </source>
</evidence>
<comment type="catalytic activity">
    <reaction evidence="1">
        <text>ATP + protein L-histidine = ADP + protein N-phospho-L-histidine.</text>
        <dbReference type="EC" id="2.7.13.3"/>
    </reaction>
</comment>
<organism evidence="14 15">
    <name type="scientific">Catenovulum sediminis</name>
    <dbReference type="NCBI Taxonomy" id="1740262"/>
    <lineage>
        <taxon>Bacteria</taxon>
        <taxon>Pseudomonadati</taxon>
        <taxon>Pseudomonadota</taxon>
        <taxon>Gammaproteobacteria</taxon>
        <taxon>Alteromonadales</taxon>
        <taxon>Alteromonadaceae</taxon>
        <taxon>Catenovulum</taxon>
    </lineage>
</organism>
<dbReference type="Gene3D" id="3.30.565.10">
    <property type="entry name" value="Histidine kinase-like ATPase, C-terminal domain"/>
    <property type="match status" value="1"/>
</dbReference>
<dbReference type="EMBL" id="JBELOE010000287">
    <property type="protein sequence ID" value="MER2494270.1"/>
    <property type="molecule type" value="Genomic_DNA"/>
</dbReference>
<keyword evidence="4" id="KW-0808">Transferase</keyword>
<evidence type="ECO:0000256" key="3">
    <source>
        <dbReference type="ARBA" id="ARBA00022553"/>
    </source>
</evidence>
<dbReference type="InterPro" id="IPR004358">
    <property type="entry name" value="Sig_transdc_His_kin-like_C"/>
</dbReference>
<dbReference type="RefSeq" id="WP_350403272.1">
    <property type="nucleotide sequence ID" value="NZ_JBELOE010000287.1"/>
</dbReference>
<dbReference type="InterPro" id="IPR003661">
    <property type="entry name" value="HisK_dim/P_dom"/>
</dbReference>
<feature type="domain" description="PAC" evidence="13">
    <location>
        <begin position="215"/>
        <end position="270"/>
    </location>
</feature>
<dbReference type="PROSITE" id="PS50110">
    <property type="entry name" value="RESPONSE_REGULATORY"/>
    <property type="match status" value="1"/>
</dbReference>
<keyword evidence="6" id="KW-0418">Kinase</keyword>
<dbReference type="Gene3D" id="1.10.287.130">
    <property type="match status" value="1"/>
</dbReference>
<dbReference type="InterPro" id="IPR005467">
    <property type="entry name" value="His_kinase_dom"/>
</dbReference>
<dbReference type="InterPro" id="IPR011006">
    <property type="entry name" value="CheY-like_superfamily"/>
</dbReference>
<evidence type="ECO:0000256" key="4">
    <source>
        <dbReference type="ARBA" id="ARBA00022679"/>
    </source>
</evidence>
<dbReference type="Gene3D" id="3.40.50.2300">
    <property type="match status" value="1"/>
</dbReference>
<keyword evidence="3 9" id="KW-0597">Phosphoprotein</keyword>
<feature type="domain" description="PAS" evidence="12">
    <location>
        <begin position="138"/>
        <end position="208"/>
    </location>
</feature>
<evidence type="ECO:0000256" key="2">
    <source>
        <dbReference type="ARBA" id="ARBA00012438"/>
    </source>
</evidence>
<dbReference type="EC" id="2.7.13.3" evidence="2"/>
<accession>A0ABV1RNJ5</accession>